<protein>
    <submittedName>
        <fullName evidence="4">LuxR family transcriptional regulator</fullName>
    </submittedName>
</protein>
<dbReference type="SUPFAM" id="SSF52540">
    <property type="entry name" value="P-loop containing nucleoside triphosphate hydrolases"/>
    <property type="match status" value="1"/>
</dbReference>
<dbReference type="InterPro" id="IPR027417">
    <property type="entry name" value="P-loop_NTPase"/>
</dbReference>
<dbReference type="GO" id="GO:0006355">
    <property type="term" value="P:regulation of DNA-templated transcription"/>
    <property type="evidence" value="ECO:0007669"/>
    <property type="project" value="InterPro"/>
</dbReference>
<organism evidence="4 5">
    <name type="scientific">Mycobacteroides abscessus subsp. bolletii 50594</name>
    <dbReference type="NCBI Taxonomy" id="1303024"/>
    <lineage>
        <taxon>Bacteria</taxon>
        <taxon>Bacillati</taxon>
        <taxon>Actinomycetota</taxon>
        <taxon>Actinomycetes</taxon>
        <taxon>Mycobacteriales</taxon>
        <taxon>Mycobacteriaceae</taxon>
        <taxon>Mycobacteroides</taxon>
        <taxon>Mycobacteroides abscessus</taxon>
    </lineage>
</organism>
<dbReference type="GO" id="GO:0003677">
    <property type="term" value="F:DNA binding"/>
    <property type="evidence" value="ECO:0007669"/>
    <property type="project" value="InterPro"/>
</dbReference>
<dbReference type="InterPro" id="IPR036388">
    <property type="entry name" value="WH-like_DNA-bd_sf"/>
</dbReference>
<dbReference type="PROSITE" id="PS50043">
    <property type="entry name" value="HTH_LUXR_2"/>
    <property type="match status" value="1"/>
</dbReference>
<dbReference type="AlphaFoldDB" id="A0AB33ADZ1"/>
<feature type="domain" description="HTH luxR-type" evidence="3">
    <location>
        <begin position="881"/>
        <end position="942"/>
    </location>
</feature>
<dbReference type="PANTHER" id="PTHR16305:SF35">
    <property type="entry name" value="TRANSCRIPTIONAL ACTIVATOR DOMAIN"/>
    <property type="match status" value="1"/>
</dbReference>
<dbReference type="PANTHER" id="PTHR16305">
    <property type="entry name" value="TESTICULAR SOLUBLE ADENYLYL CYCLASE"/>
    <property type="match status" value="1"/>
</dbReference>
<dbReference type="InterPro" id="IPR000792">
    <property type="entry name" value="Tscrpt_reg_LuxR_C"/>
</dbReference>
<dbReference type="SUPFAM" id="SSF46894">
    <property type="entry name" value="C-terminal effector domain of the bipartite response regulators"/>
    <property type="match status" value="1"/>
</dbReference>
<evidence type="ECO:0000256" key="2">
    <source>
        <dbReference type="ARBA" id="ARBA00022840"/>
    </source>
</evidence>
<dbReference type="GO" id="GO:0005524">
    <property type="term" value="F:ATP binding"/>
    <property type="evidence" value="ECO:0007669"/>
    <property type="project" value="UniProtKB-KW"/>
</dbReference>
<dbReference type="InterPro" id="IPR016032">
    <property type="entry name" value="Sig_transdc_resp-reg_C-effctor"/>
</dbReference>
<sequence length="942" mass="100780">MNGTIDKLRPNSSTSAEHVINSYPESRLCGRTQECAALDHLMTASRSGPSQVLVLRGQAGVGKTALLRYVLGKASGQQIAQASGIQSEMELAFAGLQQFCAPLTKYSGAIPDPQREALAIAFGTRSGTPPDRFLIGLAVLSLLAAAAEHQPVLCVIDDAQWLDRVSLQTLAFVTRRLGSEPVAMLFAVRDGIDSELAGLPELTVRGLRPADAGTLLDSVIPGLLDERVRDRIVAETQGNPLALLELPRDMTAEELAGGFGWPDGGRLAGQIEQTFLRRVHQLPAHTQTLLLAAATDPLGDVTLLARAAQQLGIPMHAIAPAEAADLVELSTRVRFRHPLVRSAVYISANPLERRRIHGVLASATDPGADPDRRAWHRAHAAAGTDEAIASELEQSAGRAQAKGGVLAAAAFLQRATELTADPAARGRRALAAAQSKYDAAAFDAARELLGVADMTPLDPLARARATRLRAKIAFAESRVGAFGSVTVSEAAIGLVAAARCLENLDDNLARETYLDAVGAAMYGGRLCPRGGAVEVAEPARLAPAGAQPARPSDLLLDGLARRITHGAAASAQTLGEALTLIRREADRPANTSWMEQAFPIALESATHEVWDDDMWHHLATRAVHIAREVGALSLLPAALIYRAGVHVHAGELDAAAELVQEADVISAATGHAPIRYHSLILAAWRGSEPTAIRLIDEAMRDGAARGEGRLLGAMGYAAGVLNNSLGRYELAFAAARRACEHEDLGLYSWCLIELIEAAVRCGEHDTAVKAFGQLEERALAAQSDWCQGMVARSRALITVGHDAEPHYREAIQRLTNTRISAHLARAHLIYGEWLRRCNRRSDARTELTAAHGSFVNMGTAAFAERAERELRATGAKVRKRSASSEKALTAQEAQIARMAGQGLTNQEIAAQLFISSHTVEWHLRKVFAKRGITSRRQLRGGH</sequence>
<dbReference type="PRINTS" id="PR00038">
    <property type="entry name" value="HTHLUXR"/>
</dbReference>
<keyword evidence="2" id="KW-0067">ATP-binding</keyword>
<dbReference type="Proteomes" id="UP000013961">
    <property type="component" value="Chromosome"/>
</dbReference>
<name>A0AB33ADZ1_9MYCO</name>
<reference evidence="4 5" key="1">
    <citation type="journal article" date="2013" name="Genome Announc.">
        <title>Complete Genome Sequence of Mycobacterium massiliense Clinical Strain Asan 50594, Belonging to the Type II Genotype.</title>
        <authorList>
            <person name="Kim B.J."/>
            <person name="Kim B.R."/>
            <person name="Hong S.H."/>
            <person name="Seok S.H."/>
            <person name="Kook Y.H."/>
            <person name="Kim B.J."/>
        </authorList>
    </citation>
    <scope>NUCLEOTIDE SEQUENCE [LARGE SCALE GENOMIC DNA]</scope>
    <source>
        <strain evidence="4 5">50594</strain>
    </source>
</reference>
<dbReference type="InterPro" id="IPR041664">
    <property type="entry name" value="AAA_16"/>
</dbReference>
<dbReference type="CDD" id="cd06170">
    <property type="entry name" value="LuxR_C_like"/>
    <property type="match status" value="1"/>
</dbReference>
<dbReference type="EMBL" id="CP004374">
    <property type="protein sequence ID" value="AGM29903.1"/>
    <property type="molecule type" value="Genomic_DNA"/>
</dbReference>
<evidence type="ECO:0000313" key="4">
    <source>
        <dbReference type="EMBL" id="AGM29903.1"/>
    </source>
</evidence>
<gene>
    <name evidence="4" type="ORF">MASS_3301</name>
</gene>
<keyword evidence="1" id="KW-0547">Nucleotide-binding</keyword>
<accession>A0AB33ADZ1</accession>
<dbReference type="KEGG" id="mabb:MASS_3301"/>
<dbReference type="Gene3D" id="1.10.10.10">
    <property type="entry name" value="Winged helix-like DNA-binding domain superfamily/Winged helix DNA-binding domain"/>
    <property type="match status" value="1"/>
</dbReference>
<dbReference type="Gene3D" id="3.40.50.300">
    <property type="entry name" value="P-loop containing nucleotide triphosphate hydrolases"/>
    <property type="match status" value="1"/>
</dbReference>
<evidence type="ECO:0000313" key="5">
    <source>
        <dbReference type="Proteomes" id="UP000013961"/>
    </source>
</evidence>
<evidence type="ECO:0000256" key="1">
    <source>
        <dbReference type="ARBA" id="ARBA00022741"/>
    </source>
</evidence>
<dbReference type="SMART" id="SM00421">
    <property type="entry name" value="HTH_LUXR"/>
    <property type="match status" value="1"/>
</dbReference>
<dbReference type="Pfam" id="PF00196">
    <property type="entry name" value="GerE"/>
    <property type="match status" value="1"/>
</dbReference>
<evidence type="ECO:0000259" key="3">
    <source>
        <dbReference type="PROSITE" id="PS50043"/>
    </source>
</evidence>
<dbReference type="Pfam" id="PF13191">
    <property type="entry name" value="AAA_16"/>
    <property type="match status" value="1"/>
</dbReference>
<dbReference type="GO" id="GO:0005737">
    <property type="term" value="C:cytoplasm"/>
    <property type="evidence" value="ECO:0007669"/>
    <property type="project" value="TreeGrafter"/>
</dbReference>
<dbReference type="GO" id="GO:0004016">
    <property type="term" value="F:adenylate cyclase activity"/>
    <property type="evidence" value="ECO:0007669"/>
    <property type="project" value="TreeGrafter"/>
</dbReference>
<proteinExistence type="predicted"/>